<dbReference type="HAMAP" id="MF_00472">
    <property type="entry name" value="UbiG"/>
    <property type="match status" value="1"/>
</dbReference>
<dbReference type="CDD" id="cd02440">
    <property type="entry name" value="AdoMet_MTases"/>
    <property type="match status" value="1"/>
</dbReference>
<dbReference type="EMBL" id="CAJMXA010001136">
    <property type="protein sequence ID" value="CAE6452230.1"/>
    <property type="molecule type" value="Genomic_DNA"/>
</dbReference>
<feature type="domain" description="GFO/IDH/MocA-like oxidoreductase" evidence="3">
    <location>
        <begin position="176"/>
        <end position="294"/>
    </location>
</feature>
<dbReference type="Gene3D" id="3.40.50.150">
    <property type="entry name" value="Vaccinia Virus protein VP39"/>
    <property type="match status" value="1"/>
</dbReference>
<evidence type="ECO:0000256" key="1">
    <source>
        <dbReference type="ARBA" id="ARBA00010928"/>
    </source>
</evidence>
<evidence type="ECO:0000256" key="2">
    <source>
        <dbReference type="ARBA" id="ARBA00023002"/>
    </source>
</evidence>
<dbReference type="InterPro" id="IPR050984">
    <property type="entry name" value="Gfo/Idh/MocA_domain"/>
</dbReference>
<accession>A0A8H3BC18</accession>
<dbReference type="InterPro" id="IPR010233">
    <property type="entry name" value="UbiG_MeTrfase"/>
</dbReference>
<dbReference type="NCBIfam" id="TIGR01983">
    <property type="entry name" value="UbiG"/>
    <property type="match status" value="1"/>
</dbReference>
<dbReference type="PANTHER" id="PTHR22604:SF105">
    <property type="entry name" value="TRANS-1,2-DIHYDROBENZENE-1,2-DIOL DEHYDROGENASE"/>
    <property type="match status" value="1"/>
</dbReference>
<dbReference type="GO" id="GO:0016491">
    <property type="term" value="F:oxidoreductase activity"/>
    <property type="evidence" value="ECO:0007669"/>
    <property type="project" value="UniProtKB-KW"/>
</dbReference>
<proteinExistence type="inferred from homology"/>
<gene>
    <name evidence="4" type="ORF">RDB_LOCUS51528</name>
</gene>
<dbReference type="GO" id="GO:0061542">
    <property type="term" value="F:3-demethylubiquinol 3-O-methyltransferase activity"/>
    <property type="evidence" value="ECO:0007669"/>
    <property type="project" value="InterPro"/>
</dbReference>
<dbReference type="Proteomes" id="UP000663853">
    <property type="component" value="Unassembled WGS sequence"/>
</dbReference>
<dbReference type="GO" id="GO:0010420">
    <property type="term" value="F:polyprenyldihydroxybenzoate methyltransferase activity"/>
    <property type="evidence" value="ECO:0007669"/>
    <property type="project" value="InterPro"/>
</dbReference>
<name>A0A8H3BC18_9AGAM</name>
<sequence length="713" mass="79498">MSGFTLRWGILATGGIAEAFAKDLLVDPAARDTHDVAHNIVAVGSSSSVDKSKEFITKVGADSSVIACGSYEELVNIKEVDIVYIATPHRWVLILTSALRGLTSRQPSLREWPSCSGSRKTCAVRGESKSNKAFTVNARQAAHLAKVAQSKNLFLMEAVWTRFFPISKEIQRLIHEEKVLGDIRRVFADLAMVFKRDPNSRLYNPDLAGGALLDLGIYPFTWAFMTLYDHPDNQKTKPDVTANILKSQLTPIDETTSATLTFPKLHATAHVTCSMTNQTVSPYPVTIQGEKGELQVAPFPYRPEQFVLRLYGQEPKTYDYKIPGQGLFWEADECARQIRDGKLQSERFSLKDSIAFMEVLDEVRRQGGLTKRPLVTQSFAMNRLALHSARSIVRLVPATTRYLHSSPWALKPFSNSSINPDEIAHFSRLSSQWWDESDGAEFALLHRMNPVRVRWILEKLEEARKDDTKGEEWVDWRSQANMQAPKTGRQLEGMSVLDIGCGGGLLSETLSRLGARTTGIDASQNNIHIATLHASQDPSFVSGENQLEYQHTSAEALVGRDAQFDVVCAMEVVEHVDNPAEFLRNCGKLVKPGGHLFMSTISRTPISYFLTVLMAERVLGLVERGTHTHSKYVNPSELVAFFRDDPQLRWISRTYGGSVGELDIAGWLGFGRNEPVGAPARTEAEDLRSSSEELRRTKLMKNGTCVVYYGIGF</sequence>
<feature type="non-terminal residue" evidence="4">
    <location>
        <position position="1"/>
    </location>
</feature>
<organism evidence="4 5">
    <name type="scientific">Rhizoctonia solani</name>
    <dbReference type="NCBI Taxonomy" id="456999"/>
    <lineage>
        <taxon>Eukaryota</taxon>
        <taxon>Fungi</taxon>
        <taxon>Dikarya</taxon>
        <taxon>Basidiomycota</taxon>
        <taxon>Agaricomycotina</taxon>
        <taxon>Agaricomycetes</taxon>
        <taxon>Cantharellales</taxon>
        <taxon>Ceratobasidiaceae</taxon>
        <taxon>Rhizoctonia</taxon>
    </lineage>
</organism>
<evidence type="ECO:0000259" key="3">
    <source>
        <dbReference type="Pfam" id="PF22725"/>
    </source>
</evidence>
<dbReference type="Gene3D" id="3.40.50.720">
    <property type="entry name" value="NAD(P)-binding Rossmann-like Domain"/>
    <property type="match status" value="1"/>
</dbReference>
<comment type="similarity">
    <text evidence="1">Belongs to the Gfo/Idh/MocA family.</text>
</comment>
<dbReference type="Gene3D" id="3.30.360.10">
    <property type="entry name" value="Dihydrodipicolinate Reductase, domain 2"/>
    <property type="match status" value="1"/>
</dbReference>
<evidence type="ECO:0000313" key="5">
    <source>
        <dbReference type="Proteomes" id="UP000663853"/>
    </source>
</evidence>
<dbReference type="PANTHER" id="PTHR22604">
    <property type="entry name" value="OXIDOREDUCTASES"/>
    <property type="match status" value="1"/>
</dbReference>
<evidence type="ECO:0000313" key="4">
    <source>
        <dbReference type="EMBL" id="CAE6452230.1"/>
    </source>
</evidence>
<dbReference type="InterPro" id="IPR055170">
    <property type="entry name" value="GFO_IDH_MocA-like_dom"/>
</dbReference>
<dbReference type="InterPro" id="IPR036291">
    <property type="entry name" value="NAD(P)-bd_dom_sf"/>
</dbReference>
<dbReference type="InterPro" id="IPR029063">
    <property type="entry name" value="SAM-dependent_MTases_sf"/>
</dbReference>
<comment type="caution">
    <text evidence="4">The sequence shown here is derived from an EMBL/GenBank/DDBJ whole genome shotgun (WGS) entry which is preliminary data.</text>
</comment>
<dbReference type="Pfam" id="PF13489">
    <property type="entry name" value="Methyltransf_23"/>
    <property type="match status" value="1"/>
</dbReference>
<dbReference type="AlphaFoldDB" id="A0A8H3BC18"/>
<reference evidence="4" key="1">
    <citation type="submission" date="2021-01" db="EMBL/GenBank/DDBJ databases">
        <authorList>
            <person name="Kaushik A."/>
        </authorList>
    </citation>
    <scope>NUCLEOTIDE SEQUENCE</scope>
    <source>
        <strain evidence="4">AG6-10EEA</strain>
    </source>
</reference>
<dbReference type="SUPFAM" id="SSF51735">
    <property type="entry name" value="NAD(P)-binding Rossmann-fold domains"/>
    <property type="match status" value="1"/>
</dbReference>
<dbReference type="SUPFAM" id="SSF55347">
    <property type="entry name" value="Glyceraldehyde-3-phosphate dehydrogenase-like, C-terminal domain"/>
    <property type="match status" value="1"/>
</dbReference>
<dbReference type="Pfam" id="PF22725">
    <property type="entry name" value="GFO_IDH_MocA_C3"/>
    <property type="match status" value="1"/>
</dbReference>
<dbReference type="UniPathway" id="UPA00232"/>
<protein>
    <recommendedName>
        <fullName evidence="3">GFO/IDH/MocA-like oxidoreductase domain-containing protein</fullName>
    </recommendedName>
</protein>
<dbReference type="SUPFAM" id="SSF53335">
    <property type="entry name" value="S-adenosyl-L-methionine-dependent methyltransferases"/>
    <property type="match status" value="1"/>
</dbReference>
<keyword evidence="2" id="KW-0560">Oxidoreductase</keyword>